<feature type="non-terminal residue" evidence="1">
    <location>
        <position position="26"/>
    </location>
</feature>
<keyword evidence="2" id="KW-1185">Reference proteome</keyword>
<gene>
    <name evidence="1" type="ORF">PSYPI_43656</name>
</gene>
<dbReference type="AlphaFoldDB" id="F3GP64"/>
<proteinExistence type="predicted"/>
<name>F3GP64_PSESJ</name>
<accession>F3GP64</accession>
<protein>
    <submittedName>
        <fullName evidence="1">Uncharacterized protein</fullName>
    </submittedName>
</protein>
<dbReference type="Proteomes" id="UP000004986">
    <property type="component" value="Unassembled WGS sequence"/>
</dbReference>
<comment type="caution">
    <text evidence="1">The sequence shown here is derived from an EMBL/GenBank/DDBJ whole genome shotgun (WGS) entry which is preliminary data.</text>
</comment>
<dbReference type="HOGENOM" id="CLU_3418057_0_0_6"/>
<dbReference type="EMBL" id="AEAI01003570">
    <property type="protein sequence ID" value="EGH48867.1"/>
    <property type="molecule type" value="Genomic_DNA"/>
</dbReference>
<sequence length="26" mass="3149">MRLREIKTDFQDGKLTWNVIGDLYVH</sequence>
<evidence type="ECO:0000313" key="2">
    <source>
        <dbReference type="Proteomes" id="UP000004986"/>
    </source>
</evidence>
<evidence type="ECO:0000313" key="1">
    <source>
        <dbReference type="EMBL" id="EGH48867.1"/>
    </source>
</evidence>
<organism evidence="1 2">
    <name type="scientific">Pseudomonas syringae pv. pisi str. 1704B</name>
    <dbReference type="NCBI Taxonomy" id="629263"/>
    <lineage>
        <taxon>Bacteria</taxon>
        <taxon>Pseudomonadati</taxon>
        <taxon>Pseudomonadota</taxon>
        <taxon>Gammaproteobacteria</taxon>
        <taxon>Pseudomonadales</taxon>
        <taxon>Pseudomonadaceae</taxon>
        <taxon>Pseudomonas</taxon>
        <taxon>Pseudomonas syringae</taxon>
    </lineage>
</organism>
<reference evidence="1 2" key="1">
    <citation type="journal article" date="2011" name="PLoS Pathog.">
        <title>Dynamic evolution of pathogenicity revealed by sequencing and comparative genomics of 19 Pseudomonas syringae isolates.</title>
        <authorList>
            <person name="Baltrus D.A."/>
            <person name="Nishimura M.T."/>
            <person name="Romanchuk A."/>
            <person name="Chang J.H."/>
            <person name="Mukhtar M.S."/>
            <person name="Cherkis K."/>
            <person name="Roach J."/>
            <person name="Grant S.R."/>
            <person name="Jones C.D."/>
            <person name="Dangl J.L."/>
        </authorList>
    </citation>
    <scope>NUCLEOTIDE SEQUENCE [LARGE SCALE GENOMIC DNA]</scope>
    <source>
        <strain evidence="1 2">1704B</strain>
    </source>
</reference>